<dbReference type="PANTHER" id="PTHR10625">
    <property type="entry name" value="HISTONE DEACETYLASE HDAC1-RELATED"/>
    <property type="match status" value="1"/>
</dbReference>
<dbReference type="GO" id="GO:0051129">
    <property type="term" value="P:negative regulation of cellular component organization"/>
    <property type="evidence" value="ECO:0007669"/>
    <property type="project" value="UniProtKB-ARBA"/>
</dbReference>
<dbReference type="SMART" id="SM00290">
    <property type="entry name" value="ZnF_UBP"/>
    <property type="match status" value="1"/>
</dbReference>
<name>A0A6P8WC03_DROAB</name>
<evidence type="ECO:0000256" key="2">
    <source>
        <dbReference type="ARBA" id="ARBA00004120"/>
    </source>
</evidence>
<dbReference type="Pfam" id="PF00850">
    <property type="entry name" value="Hist_deacetyl"/>
    <property type="match status" value="2"/>
</dbReference>
<evidence type="ECO:0000256" key="21">
    <source>
        <dbReference type="ARBA" id="ARBA00022843"/>
    </source>
</evidence>
<keyword evidence="28" id="KW-0966">Cell projection</keyword>
<dbReference type="OrthoDB" id="424012at2759"/>
<evidence type="ECO:0000256" key="17">
    <source>
        <dbReference type="ARBA" id="ARBA00022771"/>
    </source>
</evidence>
<dbReference type="GO" id="GO:0141221">
    <property type="term" value="F:histone deacetylase activity, hydrolytic mechanism"/>
    <property type="evidence" value="ECO:0007669"/>
    <property type="project" value="UniProtKB-EC"/>
</dbReference>
<keyword evidence="21" id="KW-0832">Ubl conjugation</keyword>
<evidence type="ECO:0000256" key="30">
    <source>
        <dbReference type="ARBA" id="ARBA00049136"/>
    </source>
</evidence>
<evidence type="ECO:0000256" key="14">
    <source>
        <dbReference type="ARBA" id="ARBA00022679"/>
    </source>
</evidence>
<keyword evidence="26" id="KW-0206">Cytoskeleton</keyword>
<keyword evidence="19" id="KW-0378">Hydrolase</keyword>
<keyword evidence="37" id="KW-1185">Reference proteome</keyword>
<dbReference type="InterPro" id="IPR013083">
    <property type="entry name" value="Znf_RING/FYVE/PHD"/>
</dbReference>
<gene>
    <name evidence="38" type="primary">LOC117563205</name>
</gene>
<evidence type="ECO:0000256" key="29">
    <source>
        <dbReference type="ARBA" id="ARBA00048287"/>
    </source>
</evidence>
<keyword evidence="22" id="KW-0156">Chromatin regulator</keyword>
<evidence type="ECO:0000256" key="10">
    <source>
        <dbReference type="ARBA" id="ARBA00022481"/>
    </source>
</evidence>
<dbReference type="SUPFAM" id="SSF57850">
    <property type="entry name" value="RING/U-box"/>
    <property type="match status" value="1"/>
</dbReference>
<dbReference type="InterPro" id="IPR023696">
    <property type="entry name" value="Ureohydrolase_dom_sf"/>
</dbReference>
<dbReference type="GO" id="GO:0005813">
    <property type="term" value="C:centrosome"/>
    <property type="evidence" value="ECO:0007669"/>
    <property type="project" value="UniProtKB-SubCell"/>
</dbReference>
<dbReference type="GO" id="GO:0003779">
    <property type="term" value="F:actin binding"/>
    <property type="evidence" value="ECO:0007669"/>
    <property type="project" value="UniProtKB-KW"/>
</dbReference>
<evidence type="ECO:0000256" key="26">
    <source>
        <dbReference type="ARBA" id="ARBA00023212"/>
    </source>
</evidence>
<dbReference type="RefSeq" id="XP_034101194.1">
    <property type="nucleotide sequence ID" value="XM_034245303.2"/>
</dbReference>
<evidence type="ECO:0000313" key="38">
    <source>
        <dbReference type="RefSeq" id="XP_034101194.1"/>
    </source>
</evidence>
<dbReference type="Pfam" id="PF02148">
    <property type="entry name" value="zf-UBP"/>
    <property type="match status" value="1"/>
</dbReference>
<evidence type="ECO:0000256" key="9">
    <source>
        <dbReference type="ARBA" id="ARBA00007738"/>
    </source>
</evidence>
<evidence type="ECO:0000256" key="8">
    <source>
        <dbReference type="ARBA" id="ARBA00004906"/>
    </source>
</evidence>
<evidence type="ECO:0000256" key="20">
    <source>
        <dbReference type="ARBA" id="ARBA00022833"/>
    </source>
</evidence>
<evidence type="ECO:0000256" key="4">
    <source>
        <dbReference type="ARBA" id="ARBA00004279"/>
    </source>
</evidence>
<comment type="pathway">
    <text evidence="8">Protein modification; protein ubiquitination.</text>
</comment>
<dbReference type="GO" id="GO:0008270">
    <property type="term" value="F:zinc ion binding"/>
    <property type="evidence" value="ECO:0007669"/>
    <property type="project" value="UniProtKB-KW"/>
</dbReference>
<comment type="similarity">
    <text evidence="9">Belongs to the histone deacetylase family. HD type 2 subfamily.</text>
</comment>
<organism evidence="37 38">
    <name type="scientific">Drosophila albomicans</name>
    <name type="common">Fruit fly</name>
    <dbReference type="NCBI Taxonomy" id="7291"/>
    <lineage>
        <taxon>Eukaryota</taxon>
        <taxon>Metazoa</taxon>
        <taxon>Ecdysozoa</taxon>
        <taxon>Arthropoda</taxon>
        <taxon>Hexapoda</taxon>
        <taxon>Insecta</taxon>
        <taxon>Pterygota</taxon>
        <taxon>Neoptera</taxon>
        <taxon>Endopterygota</taxon>
        <taxon>Diptera</taxon>
        <taxon>Brachycera</taxon>
        <taxon>Muscomorpha</taxon>
        <taxon>Ephydroidea</taxon>
        <taxon>Drosophilidae</taxon>
        <taxon>Drosophila</taxon>
    </lineage>
</organism>
<evidence type="ECO:0000256" key="6">
    <source>
        <dbReference type="ARBA" id="ARBA00004484"/>
    </source>
</evidence>
<keyword evidence="12" id="KW-0678">Repressor</keyword>
<reference evidence="38" key="1">
    <citation type="submission" date="2025-08" db="UniProtKB">
        <authorList>
            <consortium name="RefSeq"/>
        </authorList>
    </citation>
    <scope>IDENTIFICATION</scope>
    <source>
        <strain evidence="38">15112-1751.03</strain>
        <tissue evidence="38">Whole Adult</tissue>
    </source>
</reference>
<evidence type="ECO:0000256" key="33">
    <source>
        <dbReference type="ARBA" id="ARBA00082852"/>
    </source>
</evidence>
<evidence type="ECO:0000256" key="19">
    <source>
        <dbReference type="ARBA" id="ARBA00022801"/>
    </source>
</evidence>
<comment type="catalytic activity">
    <reaction evidence="30">
        <text>N(6)-acetyl-L-lysyl-[protein] + H2O = L-lysyl-[protein] + acetate</text>
        <dbReference type="Rhea" id="RHEA:58108"/>
        <dbReference type="Rhea" id="RHEA-COMP:9752"/>
        <dbReference type="Rhea" id="RHEA-COMP:10731"/>
        <dbReference type="ChEBI" id="CHEBI:15377"/>
        <dbReference type="ChEBI" id="CHEBI:29969"/>
        <dbReference type="ChEBI" id="CHEBI:30089"/>
        <dbReference type="ChEBI" id="CHEBI:61930"/>
    </reaction>
    <physiologicalReaction direction="left-to-right" evidence="30">
        <dbReference type="Rhea" id="RHEA:58109"/>
    </physiologicalReaction>
</comment>
<evidence type="ECO:0000256" key="32">
    <source>
        <dbReference type="ARBA" id="ARBA00068733"/>
    </source>
</evidence>
<evidence type="ECO:0000256" key="28">
    <source>
        <dbReference type="ARBA" id="ARBA00023273"/>
    </source>
</evidence>
<evidence type="ECO:0000256" key="13">
    <source>
        <dbReference type="ARBA" id="ARBA00022553"/>
    </source>
</evidence>
<dbReference type="GO" id="GO:0016740">
    <property type="term" value="F:transferase activity"/>
    <property type="evidence" value="ECO:0007669"/>
    <property type="project" value="UniProtKB-KW"/>
</dbReference>
<evidence type="ECO:0000256" key="24">
    <source>
        <dbReference type="ARBA" id="ARBA00023163"/>
    </source>
</evidence>
<keyword evidence="25" id="KW-0009">Actin-binding</keyword>
<evidence type="ECO:0000256" key="1">
    <source>
        <dbReference type="ARBA" id="ARBA00001947"/>
    </source>
</evidence>
<evidence type="ECO:0000256" key="27">
    <source>
        <dbReference type="ARBA" id="ARBA00023242"/>
    </source>
</evidence>
<dbReference type="SUPFAM" id="SSF52768">
    <property type="entry name" value="Arginase/deacetylase"/>
    <property type="match status" value="2"/>
</dbReference>
<evidence type="ECO:0000313" key="37">
    <source>
        <dbReference type="Proteomes" id="UP000515160"/>
    </source>
</evidence>
<dbReference type="GO" id="GO:0000118">
    <property type="term" value="C:histone deacetylase complex"/>
    <property type="evidence" value="ECO:0007669"/>
    <property type="project" value="TreeGrafter"/>
</dbReference>
<dbReference type="GO" id="GO:0043204">
    <property type="term" value="C:perikaryon"/>
    <property type="evidence" value="ECO:0007669"/>
    <property type="project" value="UniProtKB-SubCell"/>
</dbReference>
<dbReference type="GeneID" id="117563205"/>
<keyword evidence="10" id="KW-0488">Methylation</keyword>
<evidence type="ECO:0000256" key="35">
    <source>
        <dbReference type="SAM" id="MobiDB-lite"/>
    </source>
</evidence>
<dbReference type="CDD" id="cd10002">
    <property type="entry name" value="HDAC10_HDAC6-dom1"/>
    <property type="match status" value="1"/>
</dbReference>
<dbReference type="AlphaFoldDB" id="A0A6P8WC03"/>
<keyword evidence="23" id="KW-0805">Transcription regulation</keyword>
<evidence type="ECO:0000256" key="15">
    <source>
        <dbReference type="ARBA" id="ARBA00022723"/>
    </source>
</evidence>
<dbReference type="CTD" id="10013"/>
<evidence type="ECO:0000256" key="5">
    <source>
        <dbReference type="ARBA" id="ARBA00004300"/>
    </source>
</evidence>
<dbReference type="InterPro" id="IPR000286">
    <property type="entry name" value="HDACs"/>
</dbReference>
<dbReference type="GO" id="GO:0030424">
    <property type="term" value="C:axon"/>
    <property type="evidence" value="ECO:0007669"/>
    <property type="project" value="UniProtKB-SubCell"/>
</dbReference>
<dbReference type="InterPro" id="IPR037138">
    <property type="entry name" value="His_deacetylse_dom_sf"/>
</dbReference>
<dbReference type="Gene3D" id="3.40.800.20">
    <property type="entry name" value="Histone deacetylase domain"/>
    <property type="match status" value="2"/>
</dbReference>
<keyword evidence="24" id="KW-0804">Transcription</keyword>
<dbReference type="GO" id="GO:0032886">
    <property type="term" value="P:regulation of microtubule-based process"/>
    <property type="evidence" value="ECO:0007669"/>
    <property type="project" value="UniProtKB-ARBA"/>
</dbReference>
<evidence type="ECO:0000256" key="34">
    <source>
        <dbReference type="PROSITE-ProRule" id="PRU00502"/>
    </source>
</evidence>
<keyword evidence="13" id="KW-0597">Phosphoprotein</keyword>
<dbReference type="Proteomes" id="UP000515160">
    <property type="component" value="Chromosome X"/>
</dbReference>
<comment type="cofactor">
    <cofactor evidence="1">
        <name>Zn(2+)</name>
        <dbReference type="ChEBI" id="CHEBI:29105"/>
    </cofactor>
</comment>
<evidence type="ECO:0000256" key="12">
    <source>
        <dbReference type="ARBA" id="ARBA00022491"/>
    </source>
</evidence>
<dbReference type="PROSITE" id="PS50271">
    <property type="entry name" value="ZF_UBP"/>
    <property type="match status" value="1"/>
</dbReference>
<dbReference type="FunFam" id="3.40.800.20:FF:000005">
    <property type="entry name" value="histone deacetylase 6"/>
    <property type="match status" value="2"/>
</dbReference>
<evidence type="ECO:0000256" key="16">
    <source>
        <dbReference type="ARBA" id="ARBA00022737"/>
    </source>
</evidence>
<evidence type="ECO:0000256" key="18">
    <source>
        <dbReference type="ARBA" id="ARBA00022786"/>
    </source>
</evidence>
<protein>
    <recommendedName>
        <fullName evidence="32">Protein deacetylase HDAC6</fullName>
    </recommendedName>
    <alternativeName>
        <fullName evidence="33">Tubulin-lysine deacetylase HDAC6</fullName>
    </alternativeName>
</protein>
<evidence type="ECO:0000259" key="36">
    <source>
        <dbReference type="PROSITE" id="PS50271"/>
    </source>
</evidence>
<accession>A0A6P8WC03</accession>
<feature type="region of interest" description="Disordered" evidence="35">
    <location>
        <begin position="1"/>
        <end position="79"/>
    </location>
</feature>
<dbReference type="Gene3D" id="3.30.40.10">
    <property type="entry name" value="Zinc/RING finger domain, C3HC4 (zinc finger)"/>
    <property type="match status" value="1"/>
</dbReference>
<keyword evidence="16" id="KW-0677">Repeat</keyword>
<keyword evidence="20" id="KW-0862">Zinc</keyword>
<keyword evidence="15" id="KW-0479">Metal-binding</keyword>
<evidence type="ECO:0000256" key="7">
    <source>
        <dbReference type="ARBA" id="ARBA00004489"/>
    </source>
</evidence>
<keyword evidence="18" id="KW-0833">Ubl conjugation pathway</keyword>
<dbReference type="GO" id="GO:0006950">
    <property type="term" value="P:response to stress"/>
    <property type="evidence" value="ECO:0007669"/>
    <property type="project" value="UniProtKB-ARBA"/>
</dbReference>
<dbReference type="GO" id="GO:0040029">
    <property type="term" value="P:epigenetic regulation of gene expression"/>
    <property type="evidence" value="ECO:0007669"/>
    <property type="project" value="TreeGrafter"/>
</dbReference>
<keyword evidence="27" id="KW-0539">Nucleus</keyword>
<dbReference type="PRINTS" id="PR01270">
    <property type="entry name" value="HDASUPER"/>
</dbReference>
<dbReference type="InterPro" id="IPR023801">
    <property type="entry name" value="His_deacetylse_dom"/>
</dbReference>
<dbReference type="InterPro" id="IPR001607">
    <property type="entry name" value="Znf_UBP"/>
</dbReference>
<feature type="compositionally biased region" description="Low complexity" evidence="35">
    <location>
        <begin position="27"/>
        <end position="67"/>
    </location>
</feature>
<dbReference type="GO" id="GO:0051646">
    <property type="term" value="P:mitochondrion localization"/>
    <property type="evidence" value="ECO:0007669"/>
    <property type="project" value="UniProtKB-ARBA"/>
</dbReference>
<evidence type="ECO:0000256" key="31">
    <source>
        <dbReference type="ARBA" id="ARBA00050910"/>
    </source>
</evidence>
<dbReference type="FunFam" id="3.30.40.10:FF:000342">
    <property type="entry name" value="Histone deacetylase 6"/>
    <property type="match status" value="1"/>
</dbReference>
<dbReference type="GO" id="GO:0030425">
    <property type="term" value="C:dendrite"/>
    <property type="evidence" value="ECO:0007669"/>
    <property type="project" value="UniProtKB-SubCell"/>
</dbReference>
<keyword evidence="14" id="KW-0808">Transferase</keyword>
<feature type="domain" description="UBP-type" evidence="36">
    <location>
        <begin position="1002"/>
        <end position="1107"/>
    </location>
</feature>
<proteinExistence type="inferred from homology"/>
<keyword evidence="17 34" id="KW-0863">Zinc-finger</keyword>
<evidence type="ECO:0000256" key="11">
    <source>
        <dbReference type="ARBA" id="ARBA00022490"/>
    </source>
</evidence>
<evidence type="ECO:0000256" key="23">
    <source>
        <dbReference type="ARBA" id="ARBA00023015"/>
    </source>
</evidence>
<dbReference type="PANTHER" id="PTHR10625:SF38">
    <property type="entry name" value="HISTONE DEACETYLASE 6, ISOFORM G"/>
    <property type="match status" value="1"/>
</dbReference>
<feature type="region of interest" description="Disordered" evidence="35">
    <location>
        <begin position="1108"/>
        <end position="1162"/>
    </location>
</feature>
<evidence type="ECO:0000256" key="25">
    <source>
        <dbReference type="ARBA" id="ARBA00023203"/>
    </source>
</evidence>
<keyword evidence="11" id="KW-0963">Cytoplasm</keyword>
<comment type="catalytic activity">
    <reaction evidence="29">
        <text>N(6)-acetyl-L-lysyl-[histone] + H2O = L-lysyl-[histone] + acetate</text>
        <dbReference type="Rhea" id="RHEA:58196"/>
        <dbReference type="Rhea" id="RHEA-COMP:9845"/>
        <dbReference type="Rhea" id="RHEA-COMP:11338"/>
        <dbReference type="ChEBI" id="CHEBI:15377"/>
        <dbReference type="ChEBI" id="CHEBI:29969"/>
        <dbReference type="ChEBI" id="CHEBI:30089"/>
        <dbReference type="ChEBI" id="CHEBI:61930"/>
        <dbReference type="EC" id="3.5.1.98"/>
    </reaction>
</comment>
<comment type="subcellular location">
    <subcellularLocation>
        <location evidence="7">Cell projection</location>
        <location evidence="7">Axon</location>
    </subcellularLocation>
    <subcellularLocation>
        <location evidence="4">Cell projection</location>
        <location evidence="4">Dendrite</location>
    </subcellularLocation>
    <subcellularLocation>
        <location evidence="2">Cytoplasm</location>
        <location evidence="2">Cytoskeleton</location>
        <location evidence="2">Cilium basal body</location>
    </subcellularLocation>
    <subcellularLocation>
        <location evidence="5">Cytoplasm</location>
        <location evidence="5">Cytoskeleton</location>
        <location evidence="5">Microtubule organizing center</location>
        <location evidence="5">Centrosome</location>
    </subcellularLocation>
    <subcellularLocation>
        <location evidence="3">Nucleus</location>
    </subcellularLocation>
    <subcellularLocation>
        <location evidence="6">Perikaryon</location>
    </subcellularLocation>
</comment>
<evidence type="ECO:0000256" key="22">
    <source>
        <dbReference type="ARBA" id="ARBA00022853"/>
    </source>
</evidence>
<comment type="catalytic activity">
    <reaction evidence="31">
        <text>N(6)-acetyl-L-lysyl-[alpha-tubulin] + H2O = L-lysyl-[alpha-tubulin] + acetate</text>
        <dbReference type="Rhea" id="RHEA:21548"/>
        <dbReference type="Rhea" id="RHEA-COMP:11278"/>
        <dbReference type="Rhea" id="RHEA-COMP:11279"/>
        <dbReference type="ChEBI" id="CHEBI:15377"/>
        <dbReference type="ChEBI" id="CHEBI:29969"/>
        <dbReference type="ChEBI" id="CHEBI:30089"/>
        <dbReference type="ChEBI" id="CHEBI:61930"/>
    </reaction>
    <physiologicalReaction direction="left-to-right" evidence="31">
        <dbReference type="Rhea" id="RHEA:21549"/>
    </physiologicalReaction>
</comment>
<sequence length="1162" mass="128613">MSSPIVTRRGAQQAKIQTRAMVKSKLAPTSSSSSSASASSTSSTAALAPASSIASSTASSSSSATSSMNANSGMRKPSPSLLEAKRRARNMLKSQTSNVAMQETVTDIFQNAVNAKNMERGPTALIYDESMAQHRCLWDDQHQERPERFTRTLERCKELKLIERCLPLPSRLATKAEILKLHSAAHYECLEQTSGVQDEAAMEELCSHYDAIYIHPSTFKLSLLASGSTLELVDQLLAGKAQNGMAIIRPPGHHAMKAEFNGYCYFNNVALAAQHALDHHQLQRILIIDYDVHHGQGTQRFFYNDARVLYFSIHRYEHGSFWPNLPESDYHAIGAGPGTGYNFNVPLNAKGMGNGDYMAIFQQLLLPVAVEYQPELIIVSAGYDAALGCPEGEMEVTPACYPHLLNPLLRLANARVAVVLEGGYCVDSLSEGAALTLRALLGDPCPPLVEPLQLPSAELREALLNCIFVHRPYWRCLQLQQTYTADELAQCTDVAAQQQLHRVKRIWLGGPLPQGPQRYPTRGTSAQLSPEVVASNAARLQMLRRDTQLSVPATRVCYAYDMQMLQHFNLHDTSHPEQPMRIRQIHQMHQDYQLLARMHPLKARAATTDEVCLAHTRAHVNSVRRLQGRNEEELQQLGAGYNSVYLHPRTYECASLASGAVLQAVDTILRGESRSGICNVRPPGHHAEPDQPHGFCIFNNVAIAAQYAIREYQLERILIVDWDVHHGNGTQHIFESNPKVLYISVHRYEHGAFFPKGPDGNYDVVGKNAGRGFNVNIPWNKKGMGDLEYALAFQQLIMPIAYEFNPQLVLVSAGFDAAIGDPLGGCKVTPEGYGLFTHWLSALAGGRVLVCLEGGYNVNSIAYAMTMCTKTLLGDPVPTPQFGTTTQRPPTVAFQSCMETLQQCVEVQRKHWKSLVFGCKLPQSALGENNNEDFLAATMQQLDISNDDATATDGAIGIEHASGQERPSGSKPKVKVKTLTEFMAEHKEALEQQEMFAIYPLKSCPHLSQLRPEEAPQSIETSSACGGCASTVENWMCLSCKAIGCGRYINEHMEEHCRREQHPLVLSFSDLSVWCYECSAYIDHPLLYVYQNLAHLDKFNEPMAWTHSSKRRSDGCYSTDAVQPEDAKKHQSDDSSNDEQESSDGNGNGNGHGFYIQLERNN</sequence>
<evidence type="ECO:0000256" key="3">
    <source>
        <dbReference type="ARBA" id="ARBA00004123"/>
    </source>
</evidence>